<keyword evidence="14 17" id="KW-0234">DNA repair</keyword>
<name>A0AAN8A807_9SACH</name>
<keyword evidence="10 16" id="KW-0863">Zinc-finger</keyword>
<evidence type="ECO:0000313" key="24">
    <source>
        <dbReference type="Proteomes" id="UP001306508"/>
    </source>
</evidence>
<evidence type="ECO:0000256" key="5">
    <source>
        <dbReference type="ARBA" id="ARBA00012483"/>
    </source>
</evidence>
<dbReference type="PANTHER" id="PTHR14134:SF2">
    <property type="entry name" value="E3 UBIQUITIN-PROTEIN LIGASE RAD18"/>
    <property type="match status" value="1"/>
</dbReference>
<dbReference type="GO" id="GO:0008270">
    <property type="term" value="F:zinc ion binding"/>
    <property type="evidence" value="ECO:0007669"/>
    <property type="project" value="UniProtKB-KW"/>
</dbReference>
<evidence type="ECO:0000256" key="6">
    <source>
        <dbReference type="ARBA" id="ARBA00015551"/>
    </source>
</evidence>
<dbReference type="FunFam" id="3.30.40.10:FF:000172">
    <property type="entry name" value="E3 ubiquitin-protein ligase RAD18"/>
    <property type="match status" value="1"/>
</dbReference>
<protein>
    <recommendedName>
        <fullName evidence="6 18">Postreplication repair E3 ubiquitin-protein ligase RAD18</fullName>
        <ecNumber evidence="5 18">2.3.2.27</ecNumber>
    </recommendedName>
    <alternativeName>
        <fullName evidence="18">RING-type E3 ubiquitin transferase RAD18</fullName>
    </alternativeName>
</protein>
<accession>A0AAN8A807</accession>
<dbReference type="GO" id="GO:0005634">
    <property type="term" value="C:nucleus"/>
    <property type="evidence" value="ECO:0007669"/>
    <property type="project" value="UniProtKB-SubCell"/>
</dbReference>
<proteinExistence type="inferred from homology"/>
<keyword evidence="15 18" id="KW-0539">Nucleus</keyword>
<evidence type="ECO:0000256" key="12">
    <source>
        <dbReference type="ARBA" id="ARBA00022833"/>
    </source>
</evidence>
<dbReference type="Gene3D" id="3.30.160.60">
    <property type="entry name" value="Classic Zinc Finger"/>
    <property type="match status" value="1"/>
</dbReference>
<dbReference type="GO" id="GO:0061630">
    <property type="term" value="F:ubiquitin protein ligase activity"/>
    <property type="evidence" value="ECO:0007669"/>
    <property type="project" value="UniProtKB-UniRule"/>
</dbReference>
<dbReference type="EC" id="2.3.2.27" evidence="5 18"/>
<dbReference type="PROSITE" id="PS51908">
    <property type="entry name" value="ZF_UBZ4"/>
    <property type="match status" value="1"/>
</dbReference>
<dbReference type="GO" id="GO:0006513">
    <property type="term" value="P:protein monoubiquitination"/>
    <property type="evidence" value="ECO:0007669"/>
    <property type="project" value="InterPro"/>
</dbReference>
<evidence type="ECO:0000256" key="18">
    <source>
        <dbReference type="RuleBase" id="RU368093"/>
    </source>
</evidence>
<comment type="function">
    <text evidence="18">E3 RING-finger protein, member of the UBC2/RAD6 epistasis group. Associates to the E2 ubiquitin conjugating enzyme UBC2/RAD6 to form the UBC2-RAD18 ubiquitin ligase complex involved in postreplicative repair (PRR) of damaged DNA.</text>
</comment>
<dbReference type="GO" id="GO:0006281">
    <property type="term" value="P:DNA repair"/>
    <property type="evidence" value="ECO:0007669"/>
    <property type="project" value="UniProtKB-KW"/>
</dbReference>
<dbReference type="EMBL" id="JAWIZZ010000031">
    <property type="protein sequence ID" value="KAK5781772.1"/>
    <property type="molecule type" value="Genomic_DNA"/>
</dbReference>
<feature type="domain" description="RING-type" evidence="20">
    <location>
        <begin position="28"/>
        <end position="65"/>
    </location>
</feature>
<evidence type="ECO:0000256" key="3">
    <source>
        <dbReference type="ARBA" id="ARBA00004906"/>
    </source>
</evidence>
<reference evidence="24" key="1">
    <citation type="submission" date="2023-07" db="EMBL/GenBank/DDBJ databases">
        <title>A draft genome of Kazachstania heterogenica Y-27499.</title>
        <authorList>
            <person name="Donic C."/>
            <person name="Kralova J.S."/>
            <person name="Fidel L."/>
            <person name="Ben-Dor S."/>
            <person name="Jung S."/>
        </authorList>
    </citation>
    <scope>NUCLEOTIDE SEQUENCE [LARGE SCALE GENOMIC DNA]</scope>
    <source>
        <strain evidence="24">Y27499</strain>
    </source>
</reference>
<keyword evidence="13 18" id="KW-0238">DNA-binding</keyword>
<evidence type="ECO:0000259" key="21">
    <source>
        <dbReference type="PROSITE" id="PS50800"/>
    </source>
</evidence>
<dbReference type="InterPro" id="IPR003034">
    <property type="entry name" value="SAP_dom"/>
</dbReference>
<dbReference type="InterPro" id="IPR017907">
    <property type="entry name" value="Znf_RING_CS"/>
</dbReference>
<comment type="pathway">
    <text evidence="3 18">Protein modification; protein ubiquitination.</text>
</comment>
<dbReference type="InterPro" id="IPR036361">
    <property type="entry name" value="SAP_dom_sf"/>
</dbReference>
<evidence type="ECO:0000256" key="1">
    <source>
        <dbReference type="ARBA" id="ARBA00000900"/>
    </source>
</evidence>
<comment type="catalytic activity">
    <reaction evidence="1 18">
        <text>S-ubiquitinyl-[E2 ubiquitin-conjugating enzyme]-L-cysteine + [acceptor protein]-L-lysine = [E2 ubiquitin-conjugating enzyme]-L-cysteine + N(6)-ubiquitinyl-[acceptor protein]-L-lysine.</text>
        <dbReference type="EC" id="2.3.2.27"/>
    </reaction>
</comment>
<dbReference type="Proteomes" id="UP001306508">
    <property type="component" value="Unassembled WGS sequence"/>
</dbReference>
<comment type="subcellular location">
    <subcellularLocation>
        <location evidence="2 18">Nucleus</location>
    </subcellularLocation>
</comment>
<evidence type="ECO:0000256" key="16">
    <source>
        <dbReference type="PROSITE-ProRule" id="PRU00175"/>
    </source>
</evidence>
<evidence type="ECO:0000256" key="8">
    <source>
        <dbReference type="ARBA" id="ARBA00022723"/>
    </source>
</evidence>
<dbReference type="GO" id="GO:0097505">
    <property type="term" value="C:Rad6-Rad18 complex"/>
    <property type="evidence" value="ECO:0007669"/>
    <property type="project" value="TreeGrafter"/>
</dbReference>
<gene>
    <name evidence="23" type="ORF">RI543_000958</name>
</gene>
<evidence type="ECO:0000256" key="15">
    <source>
        <dbReference type="ARBA" id="ARBA00023242"/>
    </source>
</evidence>
<feature type="region of interest" description="Disordered" evidence="19">
    <location>
        <begin position="486"/>
        <end position="510"/>
    </location>
</feature>
<evidence type="ECO:0000259" key="20">
    <source>
        <dbReference type="PROSITE" id="PS50089"/>
    </source>
</evidence>
<evidence type="ECO:0000256" key="10">
    <source>
        <dbReference type="ARBA" id="ARBA00022771"/>
    </source>
</evidence>
<evidence type="ECO:0000256" key="11">
    <source>
        <dbReference type="ARBA" id="ARBA00022786"/>
    </source>
</evidence>
<keyword evidence="8 18" id="KW-0479">Metal-binding</keyword>
<dbReference type="PROSITE" id="PS50800">
    <property type="entry name" value="SAP"/>
    <property type="match status" value="1"/>
</dbReference>
<dbReference type="AlphaFoldDB" id="A0AAN8A807"/>
<feature type="compositionally biased region" description="Low complexity" evidence="19">
    <location>
        <begin position="257"/>
        <end position="266"/>
    </location>
</feature>
<dbReference type="NCBIfam" id="TIGR00599">
    <property type="entry name" value="rad18"/>
    <property type="match status" value="1"/>
</dbReference>
<dbReference type="Gene3D" id="3.30.40.10">
    <property type="entry name" value="Zinc/RING finger domain, C3HC4 (zinc finger)"/>
    <property type="match status" value="1"/>
</dbReference>
<keyword evidence="7 18" id="KW-0808">Transferase</keyword>
<dbReference type="Pfam" id="PF02037">
    <property type="entry name" value="SAP"/>
    <property type="match status" value="1"/>
</dbReference>
<feature type="compositionally biased region" description="Low complexity" evidence="19">
    <location>
        <begin position="494"/>
        <end position="509"/>
    </location>
</feature>
<dbReference type="PROSITE" id="PS00518">
    <property type="entry name" value="ZF_RING_1"/>
    <property type="match status" value="1"/>
</dbReference>
<dbReference type="SMART" id="SM00184">
    <property type="entry name" value="RING"/>
    <property type="match status" value="1"/>
</dbReference>
<dbReference type="PROSITE" id="PS50089">
    <property type="entry name" value="ZF_RING_2"/>
    <property type="match status" value="1"/>
</dbReference>
<dbReference type="SMART" id="SM00513">
    <property type="entry name" value="SAP"/>
    <property type="match status" value="1"/>
</dbReference>
<dbReference type="InterPro" id="IPR013083">
    <property type="entry name" value="Znf_RING/FYVE/PHD"/>
</dbReference>
<evidence type="ECO:0000256" key="19">
    <source>
        <dbReference type="SAM" id="MobiDB-lite"/>
    </source>
</evidence>
<evidence type="ECO:0000256" key="9">
    <source>
        <dbReference type="ARBA" id="ARBA00022763"/>
    </source>
</evidence>
<evidence type="ECO:0000256" key="7">
    <source>
        <dbReference type="ARBA" id="ARBA00022679"/>
    </source>
</evidence>
<evidence type="ECO:0000313" key="23">
    <source>
        <dbReference type="EMBL" id="KAK5781772.1"/>
    </source>
</evidence>
<dbReference type="InterPro" id="IPR004580">
    <property type="entry name" value="Rad18_fungi"/>
</dbReference>
<comment type="similarity">
    <text evidence="4 18">Belongs to the RAD18 family.</text>
</comment>
<dbReference type="InterPro" id="IPR039577">
    <property type="entry name" value="Rad18"/>
</dbReference>
<keyword evidence="12 18" id="KW-0862">Zinc</keyword>
<dbReference type="Gene3D" id="1.10.720.30">
    <property type="entry name" value="SAP domain"/>
    <property type="match status" value="1"/>
</dbReference>
<evidence type="ECO:0000256" key="13">
    <source>
        <dbReference type="ARBA" id="ARBA00023125"/>
    </source>
</evidence>
<sequence>MDHLITDPTDFAKTKIPALEQWDTLLRCHICKDFLKVPVLTPCGHTFCSLCIRKYINNSAKCPLCLSELRDSMLRSEFLVNELVECYTNFRPSLLKHVQVDKLNQLEPEVIQESSLIEIDSEPDVEIKEQSLTNNDDIQIIGNSSEASKSKMTTVPKPNKIIKQNNLINKKKSKSTVEGMFNRKQEFRNSSSSSFSHQQMAQCPICQEFFPIRTLERSHLDECLSLQSLGRLPKTNNKITISKTKSNILPFSKKMSDSTSELSSSASKRDKSSSPFYLPTKNINYSSNLTSTSQHKEKVQEKEKISYVSRYVNSIANTDKSERLPKLDYSNLSMQQLRQKLNALNLPSSGSRQTLIERYNYYEMIWNSNFCDSLNPVDESDLRRQLASWEASNIPKSGNSNKNTIGNLIQRGDRGYQKLLTNFKNDKFDRKAWSQMYSKEFRKLINEAKLNYKKPSITNTKLSFNPHDAPMKEQSHTEIIKEAPPTHTNKSELNNNNIDNMDDNTNNNIDESKTDIEKLKTHTETDNNISTDEDFSKDLSQTLNNKF</sequence>
<dbReference type="SMART" id="SM00734">
    <property type="entry name" value="ZnF_Rad18"/>
    <property type="match status" value="1"/>
</dbReference>
<dbReference type="Pfam" id="PF13923">
    <property type="entry name" value="zf-C3HC4_2"/>
    <property type="match status" value="1"/>
</dbReference>
<evidence type="ECO:0000256" key="14">
    <source>
        <dbReference type="ARBA" id="ARBA00023204"/>
    </source>
</evidence>
<comment type="subunit">
    <text evidence="18">Interacts with E2 UBC2, forming a complex with ubiquitin ligase activity.</text>
</comment>
<keyword evidence="11 18" id="KW-0833">Ubl conjugation pathway</keyword>
<feature type="domain" description="SAP" evidence="21">
    <location>
        <begin position="329"/>
        <end position="363"/>
    </location>
</feature>
<evidence type="ECO:0000256" key="2">
    <source>
        <dbReference type="ARBA" id="ARBA00004123"/>
    </source>
</evidence>
<dbReference type="InterPro" id="IPR001841">
    <property type="entry name" value="Znf_RING"/>
</dbReference>
<dbReference type="InterPro" id="IPR006642">
    <property type="entry name" value="Rad18_UBZ4"/>
</dbReference>
<comment type="caution">
    <text evidence="23">The sequence shown here is derived from an EMBL/GenBank/DDBJ whole genome shotgun (WGS) entry which is preliminary data.</text>
</comment>
<dbReference type="PANTHER" id="PTHR14134">
    <property type="entry name" value="E3 UBIQUITIN-PROTEIN LIGASE RAD18"/>
    <property type="match status" value="1"/>
</dbReference>
<keyword evidence="9 17" id="KW-0227">DNA damage</keyword>
<organism evidence="23 24">
    <name type="scientific">Arxiozyma heterogenica</name>
    <dbReference type="NCBI Taxonomy" id="278026"/>
    <lineage>
        <taxon>Eukaryota</taxon>
        <taxon>Fungi</taxon>
        <taxon>Dikarya</taxon>
        <taxon>Ascomycota</taxon>
        <taxon>Saccharomycotina</taxon>
        <taxon>Saccharomycetes</taxon>
        <taxon>Saccharomycetales</taxon>
        <taxon>Saccharomycetaceae</taxon>
        <taxon>Arxiozyma</taxon>
    </lineage>
</organism>
<dbReference type="SUPFAM" id="SSF57850">
    <property type="entry name" value="RING/U-box"/>
    <property type="match status" value="1"/>
</dbReference>
<feature type="domain" description="UBZ4-type" evidence="22">
    <location>
        <begin position="200"/>
        <end position="228"/>
    </location>
</feature>
<dbReference type="GO" id="GO:0003697">
    <property type="term" value="F:single-stranded DNA binding"/>
    <property type="evidence" value="ECO:0007669"/>
    <property type="project" value="UniProtKB-UniRule"/>
</dbReference>
<dbReference type="GO" id="GO:0006301">
    <property type="term" value="P:DNA damage tolerance"/>
    <property type="evidence" value="ECO:0007669"/>
    <property type="project" value="InterPro"/>
</dbReference>
<evidence type="ECO:0000256" key="17">
    <source>
        <dbReference type="PROSITE-ProRule" id="PRU01256"/>
    </source>
</evidence>
<feature type="region of interest" description="Disordered" evidence="19">
    <location>
        <begin position="252"/>
        <end position="279"/>
    </location>
</feature>
<evidence type="ECO:0000256" key="4">
    <source>
        <dbReference type="ARBA" id="ARBA00009506"/>
    </source>
</evidence>
<keyword evidence="24" id="KW-1185">Reference proteome</keyword>
<evidence type="ECO:0000259" key="22">
    <source>
        <dbReference type="PROSITE" id="PS51908"/>
    </source>
</evidence>